<dbReference type="CDD" id="cd02440">
    <property type="entry name" value="AdoMet_MTases"/>
    <property type="match status" value="1"/>
</dbReference>
<evidence type="ECO:0000259" key="1">
    <source>
        <dbReference type="Pfam" id="PF13649"/>
    </source>
</evidence>
<evidence type="ECO:0000313" key="3">
    <source>
        <dbReference type="Proteomes" id="UP000799757"/>
    </source>
</evidence>
<dbReference type="AlphaFoldDB" id="A0A6A6XU05"/>
<evidence type="ECO:0000313" key="2">
    <source>
        <dbReference type="EMBL" id="KAF2799738.1"/>
    </source>
</evidence>
<organism evidence="2 3">
    <name type="scientific">Melanomma pulvis-pyrius CBS 109.77</name>
    <dbReference type="NCBI Taxonomy" id="1314802"/>
    <lineage>
        <taxon>Eukaryota</taxon>
        <taxon>Fungi</taxon>
        <taxon>Dikarya</taxon>
        <taxon>Ascomycota</taxon>
        <taxon>Pezizomycotina</taxon>
        <taxon>Dothideomycetes</taxon>
        <taxon>Pleosporomycetidae</taxon>
        <taxon>Pleosporales</taxon>
        <taxon>Melanommataceae</taxon>
        <taxon>Melanomma</taxon>
    </lineage>
</organism>
<gene>
    <name evidence="2" type="ORF">K505DRAFT_320965</name>
</gene>
<keyword evidence="2" id="KW-0489">Methyltransferase</keyword>
<feature type="domain" description="Methyltransferase" evidence="1">
    <location>
        <begin position="68"/>
        <end position="159"/>
    </location>
</feature>
<dbReference type="Pfam" id="PF13649">
    <property type="entry name" value="Methyltransf_25"/>
    <property type="match status" value="1"/>
</dbReference>
<dbReference type="PANTHER" id="PTHR43464">
    <property type="entry name" value="METHYLTRANSFERASE"/>
    <property type="match status" value="1"/>
</dbReference>
<name>A0A6A6XU05_9PLEO</name>
<dbReference type="Gene3D" id="3.40.50.150">
    <property type="entry name" value="Vaccinia Virus protein VP39"/>
    <property type="match status" value="1"/>
</dbReference>
<accession>A0A6A6XU05</accession>
<sequence>MSEQNDTMVHDFVKRLYVLSNPDDCKAVYDEWATTYNADVQHAGVDYVAPILTASAVIAAGGNISGSILDAGCGTGFVGVALAKSGANNIDGIDLSPSMLEFARKTGVYKDLTVVDMTKAINKQDQSYDVITCVGTFTQGHVGPEPALQELVRLMKKDGLLVCTVLNDVWVSGGYKAEIERLEAVGAVTVLKTEDMDYYRRGDDQQKARMVILKRV</sequence>
<proteinExistence type="predicted"/>
<keyword evidence="2" id="KW-0808">Transferase</keyword>
<reference evidence="2" key="1">
    <citation type="journal article" date="2020" name="Stud. Mycol.">
        <title>101 Dothideomycetes genomes: a test case for predicting lifestyles and emergence of pathogens.</title>
        <authorList>
            <person name="Haridas S."/>
            <person name="Albert R."/>
            <person name="Binder M."/>
            <person name="Bloem J."/>
            <person name="Labutti K."/>
            <person name="Salamov A."/>
            <person name="Andreopoulos B."/>
            <person name="Baker S."/>
            <person name="Barry K."/>
            <person name="Bills G."/>
            <person name="Bluhm B."/>
            <person name="Cannon C."/>
            <person name="Castanera R."/>
            <person name="Culley D."/>
            <person name="Daum C."/>
            <person name="Ezra D."/>
            <person name="Gonzalez J."/>
            <person name="Henrissat B."/>
            <person name="Kuo A."/>
            <person name="Liang C."/>
            <person name="Lipzen A."/>
            <person name="Lutzoni F."/>
            <person name="Magnuson J."/>
            <person name="Mondo S."/>
            <person name="Nolan M."/>
            <person name="Ohm R."/>
            <person name="Pangilinan J."/>
            <person name="Park H.-J."/>
            <person name="Ramirez L."/>
            <person name="Alfaro M."/>
            <person name="Sun H."/>
            <person name="Tritt A."/>
            <person name="Yoshinaga Y."/>
            <person name="Zwiers L.-H."/>
            <person name="Turgeon B."/>
            <person name="Goodwin S."/>
            <person name="Spatafora J."/>
            <person name="Crous P."/>
            <person name="Grigoriev I."/>
        </authorList>
    </citation>
    <scope>NUCLEOTIDE SEQUENCE</scope>
    <source>
        <strain evidence="2">CBS 109.77</strain>
    </source>
</reference>
<dbReference type="EMBL" id="MU001759">
    <property type="protein sequence ID" value="KAF2799738.1"/>
    <property type="molecule type" value="Genomic_DNA"/>
</dbReference>
<dbReference type="InterPro" id="IPR029063">
    <property type="entry name" value="SAM-dependent_MTases_sf"/>
</dbReference>
<dbReference type="Proteomes" id="UP000799757">
    <property type="component" value="Unassembled WGS sequence"/>
</dbReference>
<dbReference type="OrthoDB" id="66144at2759"/>
<dbReference type="GO" id="GO:0010420">
    <property type="term" value="F:polyprenyldihydroxybenzoate methyltransferase activity"/>
    <property type="evidence" value="ECO:0007669"/>
    <property type="project" value="TreeGrafter"/>
</dbReference>
<keyword evidence="3" id="KW-1185">Reference proteome</keyword>
<dbReference type="InterPro" id="IPR041698">
    <property type="entry name" value="Methyltransf_25"/>
</dbReference>
<protein>
    <submittedName>
        <fullName evidence="2">S-adenosyl-L-methionine-dependent methyltransferase</fullName>
    </submittedName>
</protein>
<dbReference type="SUPFAM" id="SSF53335">
    <property type="entry name" value="S-adenosyl-L-methionine-dependent methyltransferases"/>
    <property type="match status" value="1"/>
</dbReference>
<dbReference type="PANTHER" id="PTHR43464:SF23">
    <property type="entry name" value="JUVENILE HORMONE ACID O-METHYLTRANSFERASE"/>
    <property type="match status" value="1"/>
</dbReference>
<dbReference type="GO" id="GO:0032259">
    <property type="term" value="P:methylation"/>
    <property type="evidence" value="ECO:0007669"/>
    <property type="project" value="UniProtKB-KW"/>
</dbReference>